<evidence type="ECO:0000313" key="3">
    <source>
        <dbReference type="Proteomes" id="UP000540128"/>
    </source>
</evidence>
<gene>
    <name evidence="2" type="ORF">G6W59_26145</name>
</gene>
<proteinExistence type="predicted"/>
<name>A0A7Y6F4H9_9ACTN</name>
<feature type="compositionally biased region" description="Low complexity" evidence="1">
    <location>
        <begin position="1"/>
        <end position="21"/>
    </location>
</feature>
<organism evidence="2 3">
    <name type="scientific">Streptomyces odorifer</name>
    <dbReference type="NCBI Taxonomy" id="53450"/>
    <lineage>
        <taxon>Bacteria</taxon>
        <taxon>Bacillati</taxon>
        <taxon>Actinomycetota</taxon>
        <taxon>Actinomycetes</taxon>
        <taxon>Kitasatosporales</taxon>
        <taxon>Streptomycetaceae</taxon>
        <taxon>Streptomyces</taxon>
        <taxon>Streptomyces albidoflavus group</taxon>
    </lineage>
</organism>
<accession>A0A7Y6F4H9</accession>
<sequence length="90" mass="9844">MLGAMDDATTPRPADAATEPAVLDDGPAAGLRLRITGRPAILQVTRACEREQAPGETGEREFGVTEVYVYRRDWRVKSPPLRYGYDPASP</sequence>
<reference evidence="2 3" key="1">
    <citation type="submission" date="2020-03" db="EMBL/GenBank/DDBJ databases">
        <title>Complete genome sequence of sixteen Streptomyces strains facilitates identification of candidate genes involved in plant growth-promotion in grain legumes and cereals.</title>
        <authorList>
            <person name="Gopalakrishnan S."/>
            <person name="Thakur V."/>
            <person name="Saxena R."/>
            <person name="Vadlamudi S."/>
            <person name="Purohit S."/>
            <person name="Kumar V."/>
            <person name="Rathore A."/>
            <person name="Chitikineni A."/>
            <person name="Varshney R.K."/>
        </authorList>
    </citation>
    <scope>NUCLEOTIDE SEQUENCE [LARGE SCALE GENOMIC DNA]</scope>
    <source>
        <strain evidence="2 3">KAI-180</strain>
    </source>
</reference>
<evidence type="ECO:0000256" key="1">
    <source>
        <dbReference type="SAM" id="MobiDB-lite"/>
    </source>
</evidence>
<dbReference type="AlphaFoldDB" id="A0A7Y6F4H9"/>
<protein>
    <submittedName>
        <fullName evidence="2">Uncharacterized protein</fullName>
    </submittedName>
</protein>
<evidence type="ECO:0000313" key="2">
    <source>
        <dbReference type="EMBL" id="NUV31739.1"/>
    </source>
</evidence>
<comment type="caution">
    <text evidence="2">The sequence shown here is derived from an EMBL/GenBank/DDBJ whole genome shotgun (WGS) entry which is preliminary data.</text>
</comment>
<dbReference type="EMBL" id="JAANNT010000031">
    <property type="protein sequence ID" value="NUV31739.1"/>
    <property type="molecule type" value="Genomic_DNA"/>
</dbReference>
<keyword evidence="3" id="KW-1185">Reference proteome</keyword>
<dbReference type="RefSeq" id="WP_151169024.1">
    <property type="nucleotide sequence ID" value="NZ_JAANNT010000031.1"/>
</dbReference>
<feature type="region of interest" description="Disordered" evidence="1">
    <location>
        <begin position="1"/>
        <end position="28"/>
    </location>
</feature>
<dbReference type="Proteomes" id="UP000540128">
    <property type="component" value="Unassembled WGS sequence"/>
</dbReference>